<gene>
    <name evidence="1" type="ORF">B0A55_08280</name>
</gene>
<comment type="caution">
    <text evidence="1">The sequence shown here is derived from an EMBL/GenBank/DDBJ whole genome shotgun (WGS) entry which is preliminary data.</text>
</comment>
<keyword evidence="2" id="KW-1185">Reference proteome</keyword>
<reference evidence="1 2" key="1">
    <citation type="submission" date="2017-03" db="EMBL/GenBank/DDBJ databases">
        <title>Genomes of endolithic fungi from Antarctica.</title>
        <authorList>
            <person name="Coleine C."/>
            <person name="Masonjones S."/>
            <person name="Stajich J.E."/>
        </authorList>
    </citation>
    <scope>NUCLEOTIDE SEQUENCE [LARGE SCALE GENOMIC DNA]</scope>
    <source>
        <strain evidence="1 2">CCFEE 5184</strain>
    </source>
</reference>
<organism evidence="1 2">
    <name type="scientific">Friedmanniomyces simplex</name>
    <dbReference type="NCBI Taxonomy" id="329884"/>
    <lineage>
        <taxon>Eukaryota</taxon>
        <taxon>Fungi</taxon>
        <taxon>Dikarya</taxon>
        <taxon>Ascomycota</taxon>
        <taxon>Pezizomycotina</taxon>
        <taxon>Dothideomycetes</taxon>
        <taxon>Dothideomycetidae</taxon>
        <taxon>Mycosphaerellales</taxon>
        <taxon>Teratosphaeriaceae</taxon>
        <taxon>Friedmanniomyces</taxon>
    </lineage>
</organism>
<name>A0A4U0WQQ5_9PEZI</name>
<dbReference type="EMBL" id="NAJQ01000793">
    <property type="protein sequence ID" value="TKA64846.1"/>
    <property type="molecule type" value="Genomic_DNA"/>
</dbReference>
<evidence type="ECO:0000313" key="1">
    <source>
        <dbReference type="EMBL" id="TKA64846.1"/>
    </source>
</evidence>
<sequence length="162" mass="16812">MPVADAEAIEALDMLALDEFMIPATMPDEPGTVPLVQTAPEELAAADEDVPELDVAGEEAYTLADAGGVELAAPDEDVPELDVASEELAAADGDVPELDVAWEDVEMLVGADGVELAAADEDVSKLDRASEEVGMLVGVDDMVLDAAAWLLIALDVAEPPLE</sequence>
<proteinExistence type="predicted"/>
<accession>A0A4U0WQQ5</accession>
<protein>
    <submittedName>
        <fullName evidence="1">Uncharacterized protein</fullName>
    </submittedName>
</protein>
<dbReference type="Proteomes" id="UP000309340">
    <property type="component" value="Unassembled WGS sequence"/>
</dbReference>
<evidence type="ECO:0000313" key="2">
    <source>
        <dbReference type="Proteomes" id="UP000309340"/>
    </source>
</evidence>
<dbReference type="AlphaFoldDB" id="A0A4U0WQQ5"/>